<dbReference type="Proteomes" id="UP001204833">
    <property type="component" value="Unassembled WGS sequence"/>
</dbReference>
<comment type="caution">
    <text evidence="3">The sequence shown here is derived from an EMBL/GenBank/DDBJ whole genome shotgun (WGS) entry which is preliminary data.</text>
</comment>
<dbReference type="GO" id="GO:0036503">
    <property type="term" value="P:ERAD pathway"/>
    <property type="evidence" value="ECO:0007669"/>
    <property type="project" value="TreeGrafter"/>
</dbReference>
<evidence type="ECO:0000259" key="2">
    <source>
        <dbReference type="PROSITE" id="PS50033"/>
    </source>
</evidence>
<evidence type="ECO:0000313" key="4">
    <source>
        <dbReference type="Proteomes" id="UP001204833"/>
    </source>
</evidence>
<feature type="domain" description="UBX" evidence="2">
    <location>
        <begin position="500"/>
        <end position="535"/>
    </location>
</feature>
<dbReference type="PROSITE" id="PS50033">
    <property type="entry name" value="UBX"/>
    <property type="match status" value="1"/>
</dbReference>
<dbReference type="Pfam" id="PF00789">
    <property type="entry name" value="UBX"/>
    <property type="match status" value="1"/>
</dbReference>
<sequence length="643" mass="74020">MSGNQETLDQFKVIAGLESSDNSSDVDDKIHRLLTVHDFDLNNAILTYLESGFETVESANLNNRSDRGASSAIDPREIEGINGYGGGGTGDGIIQDDGGIGELIHRSASTRTRSEYVNLQSQMFLNSLMPRLPKAPQISTRWQLDVGIHSSLIHEREESEKEKRKLSEKKELEDQTLIEQSSEVASDTSSVSSRTIRNSNSNSNSILNTLWIILLIIPKNFLSVIISSIKFFFGFGWSSGDDENDNNFKLNKPFDFEKFHPDYSYLSELKKNEESNEASTFESYDIVESGFNELHSHCQNEYDWLLVILTNDAIETTNFVTKLLQNSLFKKSFNKTDGNFKSAKLYFANVDHSPEAWEIGQTYKIKKTPYVMLVANVSPSPDIMASMSIVYKSNLSRQFIMDDELNVTVLKIAKYLTKNIDKYNPQLVAARYDKQETDFSRMIRQQQDDAYTQSLLKDKIKKQKRDEELRLKQEAELLVKLRRWFLFNLIKENHIHSLTSKDDSLRVAVKLPSGKRLVEQFDKSITILQFFIYIELKLFIEEVASELNHANENWVQDKVTLDELISELDSQIPEQHKEKYDDVHGYYSENPFKFEVVQPYPKKVIDCDSELTIEQVPEFKGANFLVEYIVEEEEDEEEKEKED</sequence>
<dbReference type="RefSeq" id="XP_051609093.1">
    <property type="nucleotide sequence ID" value="XM_051751810.1"/>
</dbReference>
<dbReference type="Gene3D" id="3.10.20.90">
    <property type="entry name" value="Phosphatidylinositol 3-kinase Catalytic Subunit, Chain A, domain 1"/>
    <property type="match status" value="1"/>
</dbReference>
<proteinExistence type="predicted"/>
<feature type="compositionally biased region" description="Low complexity" evidence="1">
    <location>
        <begin position="181"/>
        <end position="198"/>
    </location>
</feature>
<dbReference type="GO" id="GO:0043130">
    <property type="term" value="F:ubiquitin binding"/>
    <property type="evidence" value="ECO:0007669"/>
    <property type="project" value="TreeGrafter"/>
</dbReference>
<dbReference type="PANTHER" id="PTHR23322">
    <property type="entry name" value="FAS-ASSOCIATED PROTEIN"/>
    <property type="match status" value="1"/>
</dbReference>
<dbReference type="SUPFAM" id="SSF54236">
    <property type="entry name" value="Ubiquitin-like"/>
    <property type="match status" value="1"/>
</dbReference>
<evidence type="ECO:0000256" key="1">
    <source>
        <dbReference type="SAM" id="MobiDB-lite"/>
    </source>
</evidence>
<name>A0AAD5FZ09_9ASCO</name>
<evidence type="ECO:0000313" key="3">
    <source>
        <dbReference type="EMBL" id="KAI5958646.1"/>
    </source>
</evidence>
<organism evidence="3 4">
    <name type="scientific">Candida theae</name>
    <dbReference type="NCBI Taxonomy" id="1198502"/>
    <lineage>
        <taxon>Eukaryota</taxon>
        <taxon>Fungi</taxon>
        <taxon>Dikarya</taxon>
        <taxon>Ascomycota</taxon>
        <taxon>Saccharomycotina</taxon>
        <taxon>Pichiomycetes</taxon>
        <taxon>Debaryomycetaceae</taxon>
        <taxon>Candida/Lodderomyces clade</taxon>
        <taxon>Candida</taxon>
    </lineage>
</organism>
<dbReference type="EMBL" id="JAIHNG010000116">
    <property type="protein sequence ID" value="KAI5958646.1"/>
    <property type="molecule type" value="Genomic_DNA"/>
</dbReference>
<accession>A0AAD5FZ09</accession>
<keyword evidence="4" id="KW-1185">Reference proteome</keyword>
<feature type="compositionally biased region" description="Basic and acidic residues" evidence="1">
    <location>
        <begin position="157"/>
        <end position="173"/>
    </location>
</feature>
<dbReference type="GeneID" id="76150550"/>
<feature type="region of interest" description="Disordered" evidence="1">
    <location>
        <begin position="157"/>
        <end position="198"/>
    </location>
</feature>
<dbReference type="InterPro" id="IPR029071">
    <property type="entry name" value="Ubiquitin-like_domsf"/>
</dbReference>
<dbReference type="GO" id="GO:0005783">
    <property type="term" value="C:endoplasmic reticulum"/>
    <property type="evidence" value="ECO:0007669"/>
    <property type="project" value="TreeGrafter"/>
</dbReference>
<reference evidence="3 4" key="1">
    <citation type="journal article" date="2022" name="DNA Res.">
        <title>Genome analysis of five recently described species of the CUG-Ser clade uncovers Candida theae as a new hybrid lineage with pathogenic potential in the Candida parapsilosis species complex.</title>
        <authorList>
            <person name="Mixao V."/>
            <person name="Del Olmo V."/>
            <person name="Hegedusova E."/>
            <person name="Saus E."/>
            <person name="Pryszcz L."/>
            <person name="Cillingova A."/>
            <person name="Nosek J."/>
            <person name="Gabaldon T."/>
        </authorList>
    </citation>
    <scope>NUCLEOTIDE SEQUENCE [LARGE SCALE GENOMIC DNA]</scope>
    <source>
        <strain evidence="3 4">CBS 12239</strain>
    </source>
</reference>
<dbReference type="InterPro" id="IPR001012">
    <property type="entry name" value="UBX_dom"/>
</dbReference>
<gene>
    <name evidence="3" type="ORF">KGF57_002491</name>
</gene>
<dbReference type="AlphaFoldDB" id="A0AAD5FZ09"/>
<dbReference type="InterPro" id="IPR050730">
    <property type="entry name" value="UBX_domain-protein"/>
</dbReference>
<dbReference type="PANTHER" id="PTHR23322:SF1">
    <property type="entry name" value="FAS-ASSOCIATED FACTOR 2"/>
    <property type="match status" value="1"/>
</dbReference>
<protein>
    <recommendedName>
        <fullName evidence="2">UBX domain-containing protein</fullName>
    </recommendedName>
</protein>